<name>A0ACB7NZL1_9PEZI</name>
<keyword evidence="2" id="KW-1185">Reference proteome</keyword>
<accession>A0ACB7NZL1</accession>
<evidence type="ECO:0000313" key="2">
    <source>
        <dbReference type="Proteomes" id="UP000724584"/>
    </source>
</evidence>
<gene>
    <name evidence="1" type="ORF">F5144DRAFT_624109</name>
</gene>
<protein>
    <submittedName>
        <fullName evidence="1">Uncharacterized protein</fullName>
    </submittedName>
</protein>
<dbReference type="EMBL" id="JAGIZQ010000007">
    <property type="protein sequence ID" value="KAH6617373.1"/>
    <property type="molecule type" value="Genomic_DNA"/>
</dbReference>
<proteinExistence type="predicted"/>
<evidence type="ECO:0000313" key="1">
    <source>
        <dbReference type="EMBL" id="KAH6617373.1"/>
    </source>
</evidence>
<sequence length="507" mass="58178">MDDFGRRQREYNYKFHVFRTKGNDYPDLKSAACLNYPYPDPYVHPWNGAYEGIKRGNLRSRFARYTSLEKDTKDRRRMQKPTIAAARRRFKTQLLSRRLRWSMDLGWGGFGLASLFHYKNASPPYDKKYLVAKCNLASRKDADNMLMTEKQTTDRFKNAMHIVQLAEPPAVAETRRSNRVRKRQGLAVLGDGGSGWAPNEIDIDNIMLLEYFPRGSLYKAICTAVSKDVEFPNRVLWQMFHCLIKACIAMAYPPKSYGYTYKGQQPPFSERAPDDRYKEKERFIHWDIDPQNILVGGNEPGSDHPLVPALKLADFGVATLLTGEDLLRSDYMLALRDSAKRSYCTPEQFTQEWDYVPYDRTPWMMEELPRVAGNYSWKTNLFQMGLVMLSLITKHSPPKPPLPQRIYIPPFNPFDPDQHDDDDLHRPTPPPNTGDAPDPPSPTSAPHLFNDPAAYLEAEGARLDDALFGPDAYQHPSRTNTNPEWVREMFERPIVPEGGKDVGEGGM</sequence>
<dbReference type="Proteomes" id="UP000724584">
    <property type="component" value="Unassembled WGS sequence"/>
</dbReference>
<comment type="caution">
    <text evidence="1">The sequence shown here is derived from an EMBL/GenBank/DDBJ whole genome shotgun (WGS) entry which is preliminary data.</text>
</comment>
<reference evidence="1 2" key="1">
    <citation type="journal article" date="2021" name="Nat. Commun.">
        <title>Genetic determinants of endophytism in the Arabidopsis root mycobiome.</title>
        <authorList>
            <person name="Mesny F."/>
            <person name="Miyauchi S."/>
            <person name="Thiergart T."/>
            <person name="Pickel B."/>
            <person name="Atanasova L."/>
            <person name="Karlsson M."/>
            <person name="Huettel B."/>
            <person name="Barry K.W."/>
            <person name="Haridas S."/>
            <person name="Chen C."/>
            <person name="Bauer D."/>
            <person name="Andreopoulos W."/>
            <person name="Pangilinan J."/>
            <person name="LaButti K."/>
            <person name="Riley R."/>
            <person name="Lipzen A."/>
            <person name="Clum A."/>
            <person name="Drula E."/>
            <person name="Henrissat B."/>
            <person name="Kohler A."/>
            <person name="Grigoriev I.V."/>
            <person name="Martin F.M."/>
            <person name="Hacquard S."/>
        </authorList>
    </citation>
    <scope>NUCLEOTIDE SEQUENCE [LARGE SCALE GENOMIC DNA]</scope>
    <source>
        <strain evidence="1 2">MPI-SDFR-AT-0079</strain>
    </source>
</reference>
<organism evidence="1 2">
    <name type="scientific">Chaetomium tenue</name>
    <dbReference type="NCBI Taxonomy" id="1854479"/>
    <lineage>
        <taxon>Eukaryota</taxon>
        <taxon>Fungi</taxon>
        <taxon>Dikarya</taxon>
        <taxon>Ascomycota</taxon>
        <taxon>Pezizomycotina</taxon>
        <taxon>Sordariomycetes</taxon>
        <taxon>Sordariomycetidae</taxon>
        <taxon>Sordariales</taxon>
        <taxon>Chaetomiaceae</taxon>
        <taxon>Chaetomium</taxon>
    </lineage>
</organism>